<proteinExistence type="predicted"/>
<keyword evidence="2" id="KW-0808">Transferase</keyword>
<reference evidence="2 3" key="1">
    <citation type="submission" date="2023-04" db="EMBL/GenBank/DDBJ databases">
        <title>Complete genome sequence of Alisedimentitalea scapharcae.</title>
        <authorList>
            <person name="Rong J.-C."/>
            <person name="Yi M.-L."/>
            <person name="Zhao Q."/>
        </authorList>
    </citation>
    <scope>NUCLEOTIDE SEQUENCE [LARGE SCALE GENOMIC DNA]</scope>
    <source>
        <strain evidence="2 3">KCTC 42119</strain>
    </source>
</reference>
<dbReference type="Gene3D" id="3.40.630.30">
    <property type="match status" value="1"/>
</dbReference>
<dbReference type="Pfam" id="PF13480">
    <property type="entry name" value="Acetyltransf_6"/>
    <property type="match status" value="1"/>
</dbReference>
<dbReference type="EMBL" id="CP123584">
    <property type="protein sequence ID" value="WZK90000.1"/>
    <property type="molecule type" value="Genomic_DNA"/>
</dbReference>
<evidence type="ECO:0000259" key="1">
    <source>
        <dbReference type="Pfam" id="PF13480"/>
    </source>
</evidence>
<keyword evidence="2" id="KW-0012">Acyltransferase</keyword>
<gene>
    <name evidence="2" type="ORF">QEZ52_05500</name>
</gene>
<sequence>MTGASDDSLRVFSFDTLDRMKRIREDWQLLERRDPEATIFLSWRWMAAAFAANPGRWRVIAVYHAGRLVAVLPLKLRVHWSQTRARLQTEIEAGGKLVGSEYTGFLCDPEWQDLALREMAQHVQTMPWSELSIRYVESQDRASTFMAAFPRAAFSTRWREYKINQGQIDNLLCPRIDLPPTHNLFLAMLKRNTRRQIRLATKRGLETGEMRVTWPEGGELKEAIRILLRLWMQQWEPSKGREAAFVTSRNYLHGLGTAYRMGTLRMPVLWKGDRPIATLGNVLDPARKRMHVLVTGRDVTLEDNFVGLLLHSENIRWAIENGIKVYDFGHGNEPYKHRFAAQDVPVHFLSVRRRDVAQVTDTLDPACVPMGLERVVAYLENDKIERGLEISRQLAEVAQKRGR</sequence>
<name>A0ABZ2XYW6_9RHOB</name>
<dbReference type="SUPFAM" id="SSF55729">
    <property type="entry name" value="Acyl-CoA N-acyltransferases (Nat)"/>
    <property type="match status" value="1"/>
</dbReference>
<organism evidence="2 3">
    <name type="scientific">Aliisedimentitalea scapharcae</name>
    <dbReference type="NCBI Taxonomy" id="1524259"/>
    <lineage>
        <taxon>Bacteria</taxon>
        <taxon>Pseudomonadati</taxon>
        <taxon>Pseudomonadota</taxon>
        <taxon>Alphaproteobacteria</taxon>
        <taxon>Rhodobacterales</taxon>
        <taxon>Roseobacteraceae</taxon>
        <taxon>Aliisedimentitalea</taxon>
    </lineage>
</organism>
<protein>
    <submittedName>
        <fullName evidence="2">GNAT family N-acetyltransferase</fullName>
        <ecNumber evidence="2">2.3.1.-</ecNumber>
    </submittedName>
</protein>
<evidence type="ECO:0000313" key="3">
    <source>
        <dbReference type="Proteomes" id="UP001623232"/>
    </source>
</evidence>
<dbReference type="RefSeq" id="WP_406648503.1">
    <property type="nucleotide sequence ID" value="NZ_CP123584.1"/>
</dbReference>
<dbReference type="Proteomes" id="UP001623232">
    <property type="component" value="Chromosome"/>
</dbReference>
<accession>A0ABZ2XYW6</accession>
<feature type="domain" description="BioF2-like acetyltransferase" evidence="1">
    <location>
        <begin position="191"/>
        <end position="337"/>
    </location>
</feature>
<dbReference type="InterPro" id="IPR038740">
    <property type="entry name" value="BioF2-like_GNAT_dom"/>
</dbReference>
<dbReference type="GO" id="GO:0016746">
    <property type="term" value="F:acyltransferase activity"/>
    <property type="evidence" value="ECO:0007669"/>
    <property type="project" value="UniProtKB-KW"/>
</dbReference>
<dbReference type="InterPro" id="IPR016181">
    <property type="entry name" value="Acyl_CoA_acyltransferase"/>
</dbReference>
<evidence type="ECO:0000313" key="2">
    <source>
        <dbReference type="EMBL" id="WZK90000.1"/>
    </source>
</evidence>
<dbReference type="EC" id="2.3.1.-" evidence="2"/>
<keyword evidence="3" id="KW-1185">Reference proteome</keyword>